<dbReference type="GeneID" id="34591883"/>
<dbReference type="PANTHER" id="PTHR21310:SF59">
    <property type="entry name" value="AMINOGLYCOSIDE PHOSPHOTRANSFERASE DOMAIN-CONTAINING PROTEIN"/>
    <property type="match status" value="1"/>
</dbReference>
<reference evidence="2 3" key="1">
    <citation type="submission" date="2016-03" db="EMBL/GenBank/DDBJ databases">
        <title>The draft genome sequence of Fonsecaea nubica causative agent of cutaneous subcutaneous infection in human host.</title>
        <authorList>
            <person name="Costa F."/>
            <person name="Sybren D.H."/>
            <person name="Raittz R.T."/>
            <person name="Weiss V.A."/>
            <person name="Leao A.C."/>
            <person name="Gomes R."/>
            <person name="De Souza E.M."/>
            <person name="Pedrosa F.O."/>
            <person name="Steffens M.B."/>
            <person name="Bombassaro A."/>
            <person name="Tadra-Sfeir M.Z."/>
            <person name="Moreno L.F."/>
            <person name="Najafzadeh M.J."/>
            <person name="Felipe M.S."/>
            <person name="Teixeira M."/>
            <person name="Sun J."/>
            <person name="Xi L."/>
            <person name="Castro M.A."/>
            <person name="Vicente V.A."/>
        </authorList>
    </citation>
    <scope>NUCLEOTIDE SEQUENCE [LARGE SCALE GENOMIC DNA]</scope>
    <source>
        <strain evidence="2 3">CBS 269.64</strain>
    </source>
</reference>
<sequence length="373" mass="41722">MARRRSIPRQSTVTAASPATMNPIYSLANAINSFFTSPSTVTRQQCDEFAVSLVGEPVIPAPIQGAFSYTVIAGPTQARIVQFRAQNSVLNMVILNLAQAIYGQFVAACTYHGTIGQSLPLSVYVIEKLPGIAYIQARCLYGLSTNPSLEVASRQSNTVVDLARYIIPVLLQDELNLWDRFFAVSWKHRQTLLCNVVEAIHHDYKQKFDLLSQALPSRFAENLRRVRAELSLLFTSTHPLVLSHDDLCEMNIFVDPNTGHITGIIDWAEASILPFGISLWGFENILGYMDSQGWHYHDNRHELEDLFWQTFEVTVGGISEADRQAIHVARTAGFFLRYGFVWEDGVREVPAKESDSGLRYLDAFCTTGDGDLL</sequence>
<dbReference type="EMBL" id="LVCJ01000067">
    <property type="protein sequence ID" value="OAL31058.1"/>
    <property type="molecule type" value="Genomic_DNA"/>
</dbReference>
<protein>
    <recommendedName>
        <fullName evidence="1">Aminoglycoside phosphotransferase domain-containing protein</fullName>
    </recommendedName>
</protein>
<dbReference type="InterPro" id="IPR002575">
    <property type="entry name" value="Aminoglycoside_PTrfase"/>
</dbReference>
<organism evidence="2 3">
    <name type="scientific">Fonsecaea nubica</name>
    <dbReference type="NCBI Taxonomy" id="856822"/>
    <lineage>
        <taxon>Eukaryota</taxon>
        <taxon>Fungi</taxon>
        <taxon>Dikarya</taxon>
        <taxon>Ascomycota</taxon>
        <taxon>Pezizomycotina</taxon>
        <taxon>Eurotiomycetes</taxon>
        <taxon>Chaetothyriomycetidae</taxon>
        <taxon>Chaetothyriales</taxon>
        <taxon>Herpotrichiellaceae</taxon>
        <taxon>Fonsecaea</taxon>
    </lineage>
</organism>
<dbReference type="Pfam" id="PF01636">
    <property type="entry name" value="APH"/>
    <property type="match status" value="1"/>
</dbReference>
<dbReference type="Gene3D" id="3.90.1200.10">
    <property type="match status" value="1"/>
</dbReference>
<evidence type="ECO:0000259" key="1">
    <source>
        <dbReference type="Pfam" id="PF01636"/>
    </source>
</evidence>
<name>A0A178CML2_9EURO</name>
<dbReference type="InterPro" id="IPR011009">
    <property type="entry name" value="Kinase-like_dom_sf"/>
</dbReference>
<evidence type="ECO:0000313" key="2">
    <source>
        <dbReference type="EMBL" id="OAL31058.1"/>
    </source>
</evidence>
<dbReference type="OrthoDB" id="5598852at2759"/>
<keyword evidence="3" id="KW-1185">Reference proteome</keyword>
<dbReference type="RefSeq" id="XP_022497304.1">
    <property type="nucleotide sequence ID" value="XM_022646756.1"/>
</dbReference>
<dbReference type="PANTHER" id="PTHR21310">
    <property type="entry name" value="AMINOGLYCOSIDE PHOSPHOTRANSFERASE-RELATED-RELATED"/>
    <property type="match status" value="1"/>
</dbReference>
<evidence type="ECO:0000313" key="3">
    <source>
        <dbReference type="Proteomes" id="UP000185904"/>
    </source>
</evidence>
<feature type="domain" description="Aminoglycoside phosphotransferase" evidence="1">
    <location>
        <begin position="110"/>
        <end position="274"/>
    </location>
</feature>
<dbReference type="InterPro" id="IPR051678">
    <property type="entry name" value="AGP_Transferase"/>
</dbReference>
<dbReference type="Proteomes" id="UP000185904">
    <property type="component" value="Unassembled WGS sequence"/>
</dbReference>
<comment type="caution">
    <text evidence="2">The sequence shown here is derived from an EMBL/GenBank/DDBJ whole genome shotgun (WGS) entry which is preliminary data.</text>
</comment>
<gene>
    <name evidence="2" type="ORF">AYO20_08479</name>
</gene>
<proteinExistence type="predicted"/>
<dbReference type="SUPFAM" id="SSF56112">
    <property type="entry name" value="Protein kinase-like (PK-like)"/>
    <property type="match status" value="1"/>
</dbReference>
<dbReference type="AlphaFoldDB" id="A0A178CML2"/>
<accession>A0A178CML2</accession>